<proteinExistence type="predicted"/>
<comment type="caution">
    <text evidence="2">The sequence shown here is derived from an EMBL/GenBank/DDBJ whole genome shotgun (WGS) entry which is preliminary data.</text>
</comment>
<accession>A0ABD1LFH1</accession>
<evidence type="ECO:0000256" key="1">
    <source>
        <dbReference type="SAM" id="MobiDB-lite"/>
    </source>
</evidence>
<keyword evidence="3" id="KW-1185">Reference proteome</keyword>
<name>A0ABD1LFH1_9FABA</name>
<evidence type="ECO:0000313" key="2">
    <source>
        <dbReference type="EMBL" id="KAL2322288.1"/>
    </source>
</evidence>
<dbReference type="AlphaFoldDB" id="A0ABD1LFH1"/>
<dbReference type="EMBL" id="JBGMDY010000009">
    <property type="protein sequence ID" value="KAL2322288.1"/>
    <property type="molecule type" value="Genomic_DNA"/>
</dbReference>
<feature type="region of interest" description="Disordered" evidence="1">
    <location>
        <begin position="1"/>
        <end position="26"/>
    </location>
</feature>
<dbReference type="Proteomes" id="UP001603857">
    <property type="component" value="Unassembled WGS sequence"/>
</dbReference>
<feature type="region of interest" description="Disordered" evidence="1">
    <location>
        <begin position="44"/>
        <end position="112"/>
    </location>
</feature>
<reference evidence="2 3" key="1">
    <citation type="submission" date="2024-08" db="EMBL/GenBank/DDBJ databases">
        <title>Insights into the chromosomal genome structure of Flemingia macrophylla.</title>
        <authorList>
            <person name="Ding Y."/>
            <person name="Zhao Y."/>
            <person name="Bi W."/>
            <person name="Wu M."/>
            <person name="Zhao G."/>
            <person name="Gong Y."/>
            <person name="Li W."/>
            <person name="Zhang P."/>
        </authorList>
    </citation>
    <scope>NUCLEOTIDE SEQUENCE [LARGE SCALE GENOMIC DNA]</scope>
    <source>
        <strain evidence="2">DYQJB</strain>
        <tissue evidence="2">Leaf</tissue>
    </source>
</reference>
<feature type="compositionally biased region" description="Acidic residues" evidence="1">
    <location>
        <begin position="143"/>
        <end position="154"/>
    </location>
</feature>
<gene>
    <name evidence="2" type="ORF">Fmac_026667</name>
</gene>
<evidence type="ECO:0000313" key="3">
    <source>
        <dbReference type="Proteomes" id="UP001603857"/>
    </source>
</evidence>
<feature type="region of interest" description="Disordered" evidence="1">
    <location>
        <begin position="129"/>
        <end position="177"/>
    </location>
</feature>
<sequence length="177" mass="19210">MDPSEKGVSDEVLNGGVDGSNTQPQAQSDIEFICSYCKCEVKRLRGSDENPPPANGGVKEEQKEKEKVGGEHDHAFNEVDNVAREPAAKEHEGRVEDSVAVGEKKEESEQDATVVEINEGFGAAEEAVEAKEFNEVDDHVGEENDGSDGSEDNDPIAPPKILNFDLNEMPPEEEDEA</sequence>
<feature type="compositionally biased region" description="Basic and acidic residues" evidence="1">
    <location>
        <begin position="58"/>
        <end position="107"/>
    </location>
</feature>
<organism evidence="2 3">
    <name type="scientific">Flemingia macrophylla</name>
    <dbReference type="NCBI Taxonomy" id="520843"/>
    <lineage>
        <taxon>Eukaryota</taxon>
        <taxon>Viridiplantae</taxon>
        <taxon>Streptophyta</taxon>
        <taxon>Embryophyta</taxon>
        <taxon>Tracheophyta</taxon>
        <taxon>Spermatophyta</taxon>
        <taxon>Magnoliopsida</taxon>
        <taxon>eudicotyledons</taxon>
        <taxon>Gunneridae</taxon>
        <taxon>Pentapetalae</taxon>
        <taxon>rosids</taxon>
        <taxon>fabids</taxon>
        <taxon>Fabales</taxon>
        <taxon>Fabaceae</taxon>
        <taxon>Papilionoideae</taxon>
        <taxon>50 kb inversion clade</taxon>
        <taxon>NPAAA clade</taxon>
        <taxon>indigoferoid/millettioid clade</taxon>
        <taxon>Phaseoleae</taxon>
        <taxon>Flemingia</taxon>
    </lineage>
</organism>
<feature type="compositionally biased region" description="Basic and acidic residues" evidence="1">
    <location>
        <begin position="129"/>
        <end position="142"/>
    </location>
</feature>
<protein>
    <submittedName>
        <fullName evidence="2">Uncharacterized protein</fullName>
    </submittedName>
</protein>